<name>A0A0E9V636_ANGAN</name>
<reference evidence="2" key="2">
    <citation type="journal article" date="2015" name="Fish Shellfish Immunol.">
        <title>Early steps in the European eel (Anguilla anguilla)-Vibrio vulnificus interaction in the gills: Role of the RtxA13 toxin.</title>
        <authorList>
            <person name="Callol A."/>
            <person name="Pajuelo D."/>
            <person name="Ebbesson L."/>
            <person name="Teles M."/>
            <person name="MacKenzie S."/>
            <person name="Amaro C."/>
        </authorList>
    </citation>
    <scope>NUCLEOTIDE SEQUENCE</scope>
</reference>
<sequence length="37" mass="4196">MFLGIALNVIVAFFVVLIFVMLNTESYPFLHAEIPII</sequence>
<feature type="transmembrane region" description="Helical" evidence="1">
    <location>
        <begin position="6"/>
        <end position="24"/>
    </location>
</feature>
<protein>
    <submittedName>
        <fullName evidence="2">Uncharacterized protein</fullName>
    </submittedName>
</protein>
<proteinExistence type="predicted"/>
<keyword evidence="1" id="KW-0812">Transmembrane</keyword>
<organism evidence="2">
    <name type="scientific">Anguilla anguilla</name>
    <name type="common">European freshwater eel</name>
    <name type="synonym">Muraena anguilla</name>
    <dbReference type="NCBI Taxonomy" id="7936"/>
    <lineage>
        <taxon>Eukaryota</taxon>
        <taxon>Metazoa</taxon>
        <taxon>Chordata</taxon>
        <taxon>Craniata</taxon>
        <taxon>Vertebrata</taxon>
        <taxon>Euteleostomi</taxon>
        <taxon>Actinopterygii</taxon>
        <taxon>Neopterygii</taxon>
        <taxon>Teleostei</taxon>
        <taxon>Anguilliformes</taxon>
        <taxon>Anguillidae</taxon>
        <taxon>Anguilla</taxon>
    </lineage>
</organism>
<reference evidence="2" key="1">
    <citation type="submission" date="2014-11" db="EMBL/GenBank/DDBJ databases">
        <authorList>
            <person name="Amaro Gonzalez C."/>
        </authorList>
    </citation>
    <scope>NUCLEOTIDE SEQUENCE</scope>
</reference>
<dbReference type="EMBL" id="GBXM01035126">
    <property type="protein sequence ID" value="JAH73451.1"/>
    <property type="molecule type" value="Transcribed_RNA"/>
</dbReference>
<evidence type="ECO:0000313" key="2">
    <source>
        <dbReference type="EMBL" id="JAH73451.1"/>
    </source>
</evidence>
<evidence type="ECO:0000256" key="1">
    <source>
        <dbReference type="SAM" id="Phobius"/>
    </source>
</evidence>
<keyword evidence="1" id="KW-1133">Transmembrane helix</keyword>
<dbReference type="AlphaFoldDB" id="A0A0E9V636"/>
<accession>A0A0E9V636</accession>
<keyword evidence="1" id="KW-0472">Membrane</keyword>